<dbReference type="GO" id="GO:0042720">
    <property type="term" value="C:mitochondrial inner membrane peptidase complex"/>
    <property type="evidence" value="ECO:0007669"/>
    <property type="project" value="InterPro"/>
</dbReference>
<feature type="compositionally biased region" description="Low complexity" evidence="1">
    <location>
        <begin position="102"/>
        <end position="118"/>
    </location>
</feature>
<dbReference type="EMBL" id="JAAHCF010000058">
    <property type="protein sequence ID" value="KAK8149193.1"/>
    <property type="molecule type" value="Genomic_DNA"/>
</dbReference>
<dbReference type="InterPro" id="IPR024645">
    <property type="entry name" value="Mitochondr_Som1"/>
</dbReference>
<reference evidence="2 3" key="1">
    <citation type="submission" date="2020-02" db="EMBL/GenBank/DDBJ databases">
        <title>Comparative genomics of the hypocrealean fungal genus Beauvera.</title>
        <authorList>
            <person name="Showalter D.N."/>
            <person name="Bushley K.E."/>
            <person name="Rehner S.A."/>
        </authorList>
    </citation>
    <scope>NUCLEOTIDE SEQUENCE [LARGE SCALE GENOMIC DNA]</scope>
    <source>
        <strain evidence="2 3">ARSEF4384</strain>
    </source>
</reference>
<name>A0AAW0S476_9HYPO</name>
<evidence type="ECO:0000256" key="1">
    <source>
        <dbReference type="SAM" id="MobiDB-lite"/>
    </source>
</evidence>
<accession>A0AAW0S476</accession>
<sequence length="118" mass="13581">MSPPCRTFDASELPTRIQENADGRRRKLEGGSRRIELSACKLFKMNQWECELKDESMPHSPISCWPVTRFFRMCKDKNGLFSVETTAWEGKPKGASRPPGRTSNQTTTLQWTNNWSDL</sequence>
<feature type="region of interest" description="Disordered" evidence="1">
    <location>
        <begin position="1"/>
        <end position="28"/>
    </location>
</feature>
<protein>
    <submittedName>
        <fullName evidence="2">Uncharacterized protein</fullName>
    </submittedName>
</protein>
<feature type="compositionally biased region" description="Basic and acidic residues" evidence="1">
    <location>
        <begin position="19"/>
        <end position="28"/>
    </location>
</feature>
<gene>
    <name evidence="2" type="ORF">G3M48_007957</name>
</gene>
<feature type="region of interest" description="Disordered" evidence="1">
    <location>
        <begin position="89"/>
        <end position="118"/>
    </location>
</feature>
<proteinExistence type="predicted"/>
<comment type="caution">
    <text evidence="2">The sequence shown here is derived from an EMBL/GenBank/DDBJ whole genome shotgun (WGS) entry which is preliminary data.</text>
</comment>
<dbReference type="Proteomes" id="UP001397290">
    <property type="component" value="Unassembled WGS sequence"/>
</dbReference>
<evidence type="ECO:0000313" key="3">
    <source>
        <dbReference type="Proteomes" id="UP001397290"/>
    </source>
</evidence>
<dbReference type="AlphaFoldDB" id="A0AAW0S476"/>
<evidence type="ECO:0000313" key="2">
    <source>
        <dbReference type="EMBL" id="KAK8149193.1"/>
    </source>
</evidence>
<keyword evidence="3" id="KW-1185">Reference proteome</keyword>
<organism evidence="2 3">
    <name type="scientific">Beauveria asiatica</name>
    <dbReference type="NCBI Taxonomy" id="1069075"/>
    <lineage>
        <taxon>Eukaryota</taxon>
        <taxon>Fungi</taxon>
        <taxon>Dikarya</taxon>
        <taxon>Ascomycota</taxon>
        <taxon>Pezizomycotina</taxon>
        <taxon>Sordariomycetes</taxon>
        <taxon>Hypocreomycetidae</taxon>
        <taxon>Hypocreales</taxon>
        <taxon>Cordycipitaceae</taxon>
        <taxon>Beauveria</taxon>
    </lineage>
</organism>
<dbReference type="Pfam" id="PF11093">
    <property type="entry name" value="Mitochondr_Som1"/>
    <property type="match status" value="1"/>
</dbReference>